<dbReference type="STRING" id="31234.E3NJK6"/>
<evidence type="ECO:0008006" key="3">
    <source>
        <dbReference type="Google" id="ProtNLM"/>
    </source>
</evidence>
<dbReference type="HOGENOM" id="CLU_875049_0_0_1"/>
<dbReference type="PANTHER" id="PTHR33568">
    <property type="entry name" value="DNA POLYMERASE"/>
    <property type="match status" value="1"/>
</dbReference>
<evidence type="ECO:0000313" key="1">
    <source>
        <dbReference type="EMBL" id="EFP00896.1"/>
    </source>
</evidence>
<dbReference type="SUPFAM" id="SSF56672">
    <property type="entry name" value="DNA/RNA polymerases"/>
    <property type="match status" value="1"/>
</dbReference>
<dbReference type="InParanoid" id="E3NJK6"/>
<organism evidence="2">
    <name type="scientific">Caenorhabditis remanei</name>
    <name type="common">Caenorhabditis vulgaris</name>
    <dbReference type="NCBI Taxonomy" id="31234"/>
    <lineage>
        <taxon>Eukaryota</taxon>
        <taxon>Metazoa</taxon>
        <taxon>Ecdysozoa</taxon>
        <taxon>Nematoda</taxon>
        <taxon>Chromadorea</taxon>
        <taxon>Rhabditida</taxon>
        <taxon>Rhabditina</taxon>
        <taxon>Rhabditomorpha</taxon>
        <taxon>Rhabditoidea</taxon>
        <taxon>Rhabditidae</taxon>
        <taxon>Peloderinae</taxon>
        <taxon>Caenorhabditis</taxon>
    </lineage>
</organism>
<proteinExistence type="predicted"/>
<dbReference type="Proteomes" id="UP000008281">
    <property type="component" value="Unassembled WGS sequence"/>
</dbReference>
<dbReference type="EMBL" id="DS268745">
    <property type="protein sequence ID" value="EFP00896.1"/>
    <property type="molecule type" value="Genomic_DNA"/>
</dbReference>
<gene>
    <name evidence="1" type="ORF">CRE_11516</name>
</gene>
<keyword evidence="2" id="KW-1185">Reference proteome</keyword>
<dbReference type="InterPro" id="IPR043502">
    <property type="entry name" value="DNA/RNA_pol_sf"/>
</dbReference>
<dbReference type="eggNOG" id="ENOG502QQ9V">
    <property type="taxonomic scope" value="Eukaryota"/>
</dbReference>
<name>E3NJK6_CAERE</name>
<dbReference type="OrthoDB" id="5876545at2759"/>
<dbReference type="PANTHER" id="PTHR33568:SF3">
    <property type="entry name" value="DNA-DIRECTED DNA POLYMERASE"/>
    <property type="match status" value="1"/>
</dbReference>
<accession>E3NJK6</accession>
<dbReference type="AlphaFoldDB" id="E3NJK6"/>
<reference evidence="1" key="1">
    <citation type="submission" date="2007-07" db="EMBL/GenBank/DDBJ databases">
        <title>PCAP assembly of the Caenorhabditis remanei genome.</title>
        <authorList>
            <consortium name="The Caenorhabditis remanei Sequencing Consortium"/>
            <person name="Wilson R.K."/>
        </authorList>
    </citation>
    <scope>NUCLEOTIDE SEQUENCE [LARGE SCALE GENOMIC DNA]</scope>
    <source>
        <strain evidence="1">PB4641</strain>
    </source>
</reference>
<evidence type="ECO:0000313" key="2">
    <source>
        <dbReference type="Proteomes" id="UP000008281"/>
    </source>
</evidence>
<sequence>MYYSPQFMAPSTKKEFDDWYGKWCHDGFKLHDKLLKYCQSDVRILTLTLMSFIEMCESTFNGWNPIVNGCTIASYVMFVLKHEYIKKGDVGYIPENGYGVGNNSMLALKYIQWLEKKDPTLHMKYKLRGGEVKIEANGSSYFVDAFNEATRTFLRFFFIFETNPFHLHIHTHRPQGRLTLTTNESSGWPKENMTDEEKKAYIARTWEMDGVKLDPLKTMKNKTLRSLCKIFLNSTWRKFARNPMKVETRLVYNSDGLAMTNLFNDPNFELTGMLPYGEHKHFISKRPKKDFLKTSPFTNLAIAAITTCAARFIYFILF</sequence>
<protein>
    <recommendedName>
        <fullName evidence="3">DNA-directed DNA polymerase</fullName>
    </recommendedName>
</protein>